<dbReference type="AlphaFoldDB" id="A0A7J7D5S4"/>
<evidence type="ECO:0000313" key="1">
    <source>
        <dbReference type="EMBL" id="KAF5741715.1"/>
    </source>
</evidence>
<dbReference type="EMBL" id="JAAARO010000010">
    <property type="protein sequence ID" value="KAF5741715.1"/>
    <property type="molecule type" value="Genomic_DNA"/>
</dbReference>
<protein>
    <submittedName>
        <fullName evidence="1">Putative Boron transporter</fullName>
    </submittedName>
</protein>
<dbReference type="Proteomes" id="UP000593562">
    <property type="component" value="Unassembled WGS sequence"/>
</dbReference>
<organism evidence="1 2">
    <name type="scientific">Tripterygium wilfordii</name>
    <name type="common">Thunder God vine</name>
    <dbReference type="NCBI Taxonomy" id="458696"/>
    <lineage>
        <taxon>Eukaryota</taxon>
        <taxon>Viridiplantae</taxon>
        <taxon>Streptophyta</taxon>
        <taxon>Embryophyta</taxon>
        <taxon>Tracheophyta</taxon>
        <taxon>Spermatophyta</taxon>
        <taxon>Magnoliopsida</taxon>
        <taxon>eudicotyledons</taxon>
        <taxon>Gunneridae</taxon>
        <taxon>Pentapetalae</taxon>
        <taxon>rosids</taxon>
        <taxon>fabids</taxon>
        <taxon>Celastrales</taxon>
        <taxon>Celastraceae</taxon>
        <taxon>Tripterygium</taxon>
    </lineage>
</organism>
<accession>A0A7J7D5S4</accession>
<gene>
    <name evidence="1" type="ORF">HS088_TW10G00719</name>
</gene>
<name>A0A7J7D5S4_TRIWF</name>
<dbReference type="InParanoid" id="A0A7J7D5S4"/>
<evidence type="ECO:0000313" key="2">
    <source>
        <dbReference type="Proteomes" id="UP000593562"/>
    </source>
</evidence>
<keyword evidence="2" id="KW-1185">Reference proteome</keyword>
<sequence length="151" mass="17070">MAIPWLQGLVSEFEIPKDEDNSLEKYQFQWLYTNGLLAFIRKKMVESAKESIKQKASNSEIYGKMQAVFLEIDSIPVTTAVEKELEDLKEAGHEDSRLGTEEGGVQICDAEILDGLTTNRGELKVRNVSFSEERHGLFQVYPEAANREGDL</sequence>
<proteinExistence type="predicted"/>
<reference evidence="1 2" key="1">
    <citation type="journal article" date="2020" name="Nat. Commun.">
        <title>Genome of Tripterygium wilfordii and identification of cytochrome P450 involved in triptolide biosynthesis.</title>
        <authorList>
            <person name="Tu L."/>
            <person name="Su P."/>
            <person name="Zhang Z."/>
            <person name="Gao L."/>
            <person name="Wang J."/>
            <person name="Hu T."/>
            <person name="Zhou J."/>
            <person name="Zhang Y."/>
            <person name="Zhao Y."/>
            <person name="Liu Y."/>
            <person name="Song Y."/>
            <person name="Tong Y."/>
            <person name="Lu Y."/>
            <person name="Yang J."/>
            <person name="Xu C."/>
            <person name="Jia M."/>
            <person name="Peters R.J."/>
            <person name="Huang L."/>
            <person name="Gao W."/>
        </authorList>
    </citation>
    <scope>NUCLEOTIDE SEQUENCE [LARGE SCALE GENOMIC DNA]</scope>
    <source>
        <strain evidence="2">cv. XIE 37</strain>
        <tissue evidence="1">Leaf</tissue>
    </source>
</reference>
<comment type="caution">
    <text evidence="1">The sequence shown here is derived from an EMBL/GenBank/DDBJ whole genome shotgun (WGS) entry which is preliminary data.</text>
</comment>